<dbReference type="NCBIfam" id="TIGR02868">
    <property type="entry name" value="CydC"/>
    <property type="match status" value="1"/>
</dbReference>
<gene>
    <name evidence="10" type="primary">cydC</name>
    <name evidence="10" type="ORF">J1899_05885</name>
</gene>
<dbReference type="SUPFAM" id="SSF52540">
    <property type="entry name" value="P-loop containing nucleoside triphosphate hydrolases"/>
    <property type="match status" value="1"/>
</dbReference>
<dbReference type="CDD" id="cd03228">
    <property type="entry name" value="ABCC_MRP_Like"/>
    <property type="match status" value="1"/>
</dbReference>
<dbReference type="InterPro" id="IPR014223">
    <property type="entry name" value="ABC_CydC/D"/>
</dbReference>
<dbReference type="InterPro" id="IPR017871">
    <property type="entry name" value="ABC_transporter-like_CS"/>
</dbReference>
<feature type="transmembrane region" description="Helical" evidence="7">
    <location>
        <begin position="133"/>
        <end position="154"/>
    </location>
</feature>
<evidence type="ECO:0000259" key="9">
    <source>
        <dbReference type="PROSITE" id="PS50929"/>
    </source>
</evidence>
<sequence length="577" mass="64740">MTELRFVIKLMFIERKDMYISIFFGILAGLSTVAVFADSGYLVSKAALLPPLYILTIFVALLKLFTVIRAFARYAERYYSHRATFTILSNVRTYFFNKLEPLAPSLFQRFRSGDLLARVVGDVESLQNFFLRVYYPPIVMLVVFLTTVLFTAMFSLPVAIILLLGLVITGFCIPFIFAIKQRGIQAKIRQLRTELSTDTTEFLYGFLDLKLYQKLSSKEKKLSQTSDVYIGKQEDKGKQEQLNSAVNHWFSLLTSWSVIALGAYLVSAGELDGVFLAMLVLISLTVFETAAPMTEVPGYFEDTRHAAELLSSIINEAEKQQELKSNGRLAELDGPPEIECKNVHFYFPGEARPTLTDVSLRLPSGSKTAIVGPSGSGKSTLLHLLLKLYPPSSGTIRIQGQDLAHLDEDQLWKNISPVLQGNHFFYGSVRENLRLAGDNISDDKMNEVLSYVKLDHLSVDSVVLEKGANLSGGEKQRLAIARAMLKKGSLLLLDEPTSSVDPITQQRVMNRLFTGAKDNTIVLISHNLTGLEHMDQIIVMDQGRIIESGTFQELMEMRGGYFYRMKMIENGIWGQVQ</sequence>
<evidence type="ECO:0000313" key="10">
    <source>
        <dbReference type="EMBL" id="QVY62592.1"/>
    </source>
</evidence>
<evidence type="ECO:0000256" key="2">
    <source>
        <dbReference type="ARBA" id="ARBA00022692"/>
    </source>
</evidence>
<feature type="transmembrane region" description="Helical" evidence="7">
    <location>
        <begin position="160"/>
        <end position="179"/>
    </location>
</feature>
<organism evidence="10 11">
    <name type="scientific">Cytobacillus gottheilii</name>
    <dbReference type="NCBI Taxonomy" id="859144"/>
    <lineage>
        <taxon>Bacteria</taxon>
        <taxon>Bacillati</taxon>
        <taxon>Bacillota</taxon>
        <taxon>Bacilli</taxon>
        <taxon>Bacillales</taxon>
        <taxon>Bacillaceae</taxon>
        <taxon>Cytobacillus</taxon>
    </lineage>
</organism>
<evidence type="ECO:0000313" key="11">
    <source>
        <dbReference type="Proteomes" id="UP000679247"/>
    </source>
</evidence>
<dbReference type="RefSeq" id="WP_214478034.1">
    <property type="nucleotide sequence ID" value="NZ_CP071709.1"/>
</dbReference>
<evidence type="ECO:0000259" key="8">
    <source>
        <dbReference type="PROSITE" id="PS50893"/>
    </source>
</evidence>
<protein>
    <submittedName>
        <fullName evidence="10">Thiol reductant ABC exporter subunit CydC</fullName>
    </submittedName>
</protein>
<dbReference type="InterPro" id="IPR003439">
    <property type="entry name" value="ABC_transporter-like_ATP-bd"/>
</dbReference>
<dbReference type="InterPro" id="IPR036640">
    <property type="entry name" value="ABC1_TM_sf"/>
</dbReference>
<evidence type="ECO:0000256" key="6">
    <source>
        <dbReference type="ARBA" id="ARBA00023136"/>
    </source>
</evidence>
<reference evidence="10 11" key="1">
    <citation type="submission" date="2021-03" db="EMBL/GenBank/DDBJ databases">
        <title>The first data on the complete genome of the tetrodotoxin-producing bacterium.</title>
        <authorList>
            <person name="Melnikova D.I."/>
            <person name="Nijland R."/>
            <person name="Magarlamov T.Y."/>
        </authorList>
    </citation>
    <scope>NUCLEOTIDE SEQUENCE [LARGE SCALE GENOMIC DNA]</scope>
    <source>
        <strain evidence="10 11">1839</strain>
    </source>
</reference>
<dbReference type="PROSITE" id="PS50893">
    <property type="entry name" value="ABC_TRANSPORTER_2"/>
    <property type="match status" value="1"/>
</dbReference>
<feature type="transmembrane region" description="Helical" evidence="7">
    <location>
        <begin position="52"/>
        <end position="72"/>
    </location>
</feature>
<dbReference type="PANTHER" id="PTHR43394:SF1">
    <property type="entry name" value="ATP-BINDING CASSETTE SUB-FAMILY B MEMBER 10, MITOCHONDRIAL"/>
    <property type="match status" value="1"/>
</dbReference>
<dbReference type="Gene3D" id="1.20.1560.10">
    <property type="entry name" value="ABC transporter type 1, transmembrane domain"/>
    <property type="match status" value="1"/>
</dbReference>
<keyword evidence="5 7" id="KW-1133">Transmembrane helix</keyword>
<dbReference type="EMBL" id="CP071709">
    <property type="protein sequence ID" value="QVY62592.1"/>
    <property type="molecule type" value="Genomic_DNA"/>
</dbReference>
<evidence type="ECO:0000256" key="1">
    <source>
        <dbReference type="ARBA" id="ARBA00004651"/>
    </source>
</evidence>
<dbReference type="InterPro" id="IPR039421">
    <property type="entry name" value="Type_1_exporter"/>
</dbReference>
<keyword evidence="11" id="KW-1185">Reference proteome</keyword>
<keyword evidence="6 7" id="KW-0472">Membrane</keyword>
<name>A0ABX8FF16_9BACI</name>
<evidence type="ECO:0000256" key="7">
    <source>
        <dbReference type="SAM" id="Phobius"/>
    </source>
</evidence>
<dbReference type="PANTHER" id="PTHR43394">
    <property type="entry name" value="ATP-DEPENDENT PERMEASE MDL1, MITOCHONDRIAL"/>
    <property type="match status" value="1"/>
</dbReference>
<dbReference type="Proteomes" id="UP000679247">
    <property type="component" value="Chromosome"/>
</dbReference>
<dbReference type="SMART" id="SM00382">
    <property type="entry name" value="AAA"/>
    <property type="match status" value="1"/>
</dbReference>
<dbReference type="PROSITE" id="PS50929">
    <property type="entry name" value="ABC_TM1F"/>
    <property type="match status" value="1"/>
</dbReference>
<dbReference type="SUPFAM" id="SSF90123">
    <property type="entry name" value="ABC transporter transmembrane region"/>
    <property type="match status" value="1"/>
</dbReference>
<feature type="domain" description="ABC transporter" evidence="8">
    <location>
        <begin position="338"/>
        <end position="567"/>
    </location>
</feature>
<dbReference type="Gene3D" id="3.40.50.300">
    <property type="entry name" value="P-loop containing nucleotide triphosphate hydrolases"/>
    <property type="match status" value="1"/>
</dbReference>
<feature type="transmembrane region" description="Helical" evidence="7">
    <location>
        <begin position="18"/>
        <end position="37"/>
    </location>
</feature>
<proteinExistence type="predicted"/>
<evidence type="ECO:0000256" key="5">
    <source>
        <dbReference type="ARBA" id="ARBA00022989"/>
    </source>
</evidence>
<dbReference type="InterPro" id="IPR027417">
    <property type="entry name" value="P-loop_NTPase"/>
</dbReference>
<dbReference type="Pfam" id="PF00005">
    <property type="entry name" value="ABC_tran"/>
    <property type="match status" value="1"/>
</dbReference>
<keyword evidence="4" id="KW-0067">ATP-binding</keyword>
<dbReference type="PROSITE" id="PS00211">
    <property type="entry name" value="ABC_TRANSPORTER_1"/>
    <property type="match status" value="1"/>
</dbReference>
<dbReference type="InterPro" id="IPR011527">
    <property type="entry name" value="ABC1_TM_dom"/>
</dbReference>
<dbReference type="InterPro" id="IPR003593">
    <property type="entry name" value="AAA+_ATPase"/>
</dbReference>
<keyword evidence="2 7" id="KW-0812">Transmembrane</keyword>
<feature type="domain" description="ABC transmembrane type-1" evidence="9">
    <location>
        <begin position="20"/>
        <end position="305"/>
    </location>
</feature>
<comment type="subcellular location">
    <subcellularLocation>
        <location evidence="1">Cell membrane</location>
        <topology evidence="1">Multi-pass membrane protein</topology>
    </subcellularLocation>
</comment>
<evidence type="ECO:0000256" key="3">
    <source>
        <dbReference type="ARBA" id="ARBA00022741"/>
    </source>
</evidence>
<dbReference type="Pfam" id="PF00664">
    <property type="entry name" value="ABC_membrane"/>
    <property type="match status" value="1"/>
</dbReference>
<keyword evidence="3" id="KW-0547">Nucleotide-binding</keyword>
<feature type="transmembrane region" description="Helical" evidence="7">
    <location>
        <begin position="246"/>
        <end position="267"/>
    </location>
</feature>
<accession>A0ABX8FF16</accession>
<evidence type="ECO:0000256" key="4">
    <source>
        <dbReference type="ARBA" id="ARBA00022840"/>
    </source>
</evidence>
<dbReference type="CDD" id="cd18585">
    <property type="entry name" value="ABC_6TM_CydC"/>
    <property type="match status" value="1"/>
</dbReference>